<name>A0A485LWG5_9ZZZZ</name>
<sequence length="272" mass="29049">MKYPNQNKPLVVVRGAGDLASGVAYRLFKCGLDVLMTEISQPLVVRRTVSFARAVWEGSANIEGVEARLAETVEHALELLKNRIIPVLVDPEALVIKQLRPTIVVDARIAKRNLGTTINDAPLVIGLGPGFTAGVDVDAVIETCRGHRLGRVIYSGGAIPDTGCPGSIDGHTWGRLLKAPVDGTMRPCRSIGEQVKEGDVVAYVDTEPVRAGISGLIRGMLKEGVRVPRGTKIGDIDPRKDAEYNTISDKALAVGGGVLEAVFHFLAAQEES</sequence>
<reference evidence="1" key="1">
    <citation type="submission" date="2019-03" db="EMBL/GenBank/DDBJ databases">
        <authorList>
            <person name="Hao L."/>
        </authorList>
    </citation>
    <scope>NUCLEOTIDE SEQUENCE</scope>
</reference>
<evidence type="ECO:0008006" key="2">
    <source>
        <dbReference type="Google" id="ProtNLM"/>
    </source>
</evidence>
<proteinExistence type="predicted"/>
<organism evidence="1">
    <name type="scientific">anaerobic digester metagenome</name>
    <dbReference type="NCBI Taxonomy" id="1263854"/>
    <lineage>
        <taxon>unclassified sequences</taxon>
        <taxon>metagenomes</taxon>
        <taxon>ecological metagenomes</taxon>
    </lineage>
</organism>
<accession>A0A485LWG5</accession>
<protein>
    <recommendedName>
        <fullName evidence="2">EF2563 family selenium-dependent molybdenum hydroxylase system protein</fullName>
    </recommendedName>
</protein>
<dbReference type="InterPro" id="IPR017695">
    <property type="entry name" value="Se-dep_Mo_hydrolase_YqeB"/>
</dbReference>
<dbReference type="AlphaFoldDB" id="A0A485LWG5"/>
<gene>
    <name evidence="1" type="ORF">SCFA_1670002</name>
</gene>
<dbReference type="EMBL" id="CAADRN010000076">
    <property type="protein sequence ID" value="VFU12311.1"/>
    <property type="molecule type" value="Genomic_DNA"/>
</dbReference>
<evidence type="ECO:0000313" key="1">
    <source>
        <dbReference type="EMBL" id="VFU12311.1"/>
    </source>
</evidence>
<dbReference type="NCBIfam" id="TIGR03309">
    <property type="entry name" value="matur_yqeB"/>
    <property type="match status" value="1"/>
</dbReference>